<proteinExistence type="predicted"/>
<comment type="caution">
    <text evidence="2">The sequence shown here is derived from an EMBL/GenBank/DDBJ whole genome shotgun (WGS) entry which is preliminary data.</text>
</comment>
<accession>A0ABQ9VAN0</accession>
<dbReference type="EMBL" id="JASSZA010000007">
    <property type="protein sequence ID" value="KAK2105969.1"/>
    <property type="molecule type" value="Genomic_DNA"/>
</dbReference>
<sequence>MSGPADAPPQRSRARRGPRDEARASGSVAPRVGGGAGPLPDSVGFPAAKFGVRFVAVKSRVPRGGRARAAAT</sequence>
<gene>
    <name evidence="2" type="ORF">P7K49_015483</name>
</gene>
<reference evidence="2 3" key="1">
    <citation type="submission" date="2023-05" db="EMBL/GenBank/DDBJ databases">
        <title>B98-5 Cell Line De Novo Hybrid Assembly: An Optical Mapping Approach.</title>
        <authorList>
            <person name="Kananen K."/>
            <person name="Auerbach J.A."/>
            <person name="Kautto E."/>
            <person name="Blachly J.S."/>
        </authorList>
    </citation>
    <scope>NUCLEOTIDE SEQUENCE [LARGE SCALE GENOMIC DNA]</scope>
    <source>
        <strain evidence="2">B95-8</strain>
        <tissue evidence="2">Cell line</tissue>
    </source>
</reference>
<feature type="non-terminal residue" evidence="2">
    <location>
        <position position="72"/>
    </location>
</feature>
<evidence type="ECO:0000313" key="3">
    <source>
        <dbReference type="Proteomes" id="UP001266305"/>
    </source>
</evidence>
<name>A0ABQ9VAN0_SAGOE</name>
<keyword evidence="3" id="KW-1185">Reference proteome</keyword>
<organism evidence="2 3">
    <name type="scientific">Saguinus oedipus</name>
    <name type="common">Cotton-top tamarin</name>
    <name type="synonym">Oedipomidas oedipus</name>
    <dbReference type="NCBI Taxonomy" id="9490"/>
    <lineage>
        <taxon>Eukaryota</taxon>
        <taxon>Metazoa</taxon>
        <taxon>Chordata</taxon>
        <taxon>Craniata</taxon>
        <taxon>Vertebrata</taxon>
        <taxon>Euteleostomi</taxon>
        <taxon>Mammalia</taxon>
        <taxon>Eutheria</taxon>
        <taxon>Euarchontoglires</taxon>
        <taxon>Primates</taxon>
        <taxon>Haplorrhini</taxon>
        <taxon>Platyrrhini</taxon>
        <taxon>Cebidae</taxon>
        <taxon>Callitrichinae</taxon>
        <taxon>Saguinus</taxon>
    </lineage>
</organism>
<evidence type="ECO:0000256" key="1">
    <source>
        <dbReference type="SAM" id="MobiDB-lite"/>
    </source>
</evidence>
<dbReference type="Proteomes" id="UP001266305">
    <property type="component" value="Unassembled WGS sequence"/>
</dbReference>
<protein>
    <submittedName>
        <fullName evidence="2">Uncharacterized protein</fullName>
    </submittedName>
</protein>
<evidence type="ECO:0000313" key="2">
    <source>
        <dbReference type="EMBL" id="KAK2105969.1"/>
    </source>
</evidence>
<feature type="region of interest" description="Disordered" evidence="1">
    <location>
        <begin position="1"/>
        <end position="43"/>
    </location>
</feature>